<keyword evidence="3" id="KW-1185">Reference proteome</keyword>
<protein>
    <recommendedName>
        <fullName evidence="4">Major facilitator superfamily (MFS) profile domain-containing protein</fullName>
    </recommendedName>
</protein>
<name>A0A0U1LI95_TALIS</name>
<keyword evidence="1" id="KW-1133">Transmembrane helix</keyword>
<evidence type="ECO:0000313" key="3">
    <source>
        <dbReference type="Proteomes" id="UP000054383"/>
    </source>
</evidence>
<keyword evidence="1" id="KW-0472">Membrane</keyword>
<reference evidence="2 3" key="1">
    <citation type="submission" date="2015-04" db="EMBL/GenBank/DDBJ databases">
        <authorList>
            <person name="Syromyatnikov M.Y."/>
            <person name="Popov V.N."/>
        </authorList>
    </citation>
    <scope>NUCLEOTIDE SEQUENCE [LARGE SCALE GENOMIC DNA]</scope>
    <source>
        <strain evidence="2">WF-38-12</strain>
    </source>
</reference>
<dbReference type="AlphaFoldDB" id="A0A0U1LI95"/>
<feature type="transmembrane region" description="Helical" evidence="1">
    <location>
        <begin position="6"/>
        <end position="24"/>
    </location>
</feature>
<sequence>MGWRYTIITLSAVSVAFGVIRIFIFKIPESPCYLLSKSLDSRAVEAVNYTSHFNKKPETLTLDMFWAIDEKLGITSDANNRPVRKCGKTAFLVNTEITRRKLKSYTVFGYRKLFTSRKK</sequence>
<evidence type="ECO:0000256" key="1">
    <source>
        <dbReference type="SAM" id="Phobius"/>
    </source>
</evidence>
<evidence type="ECO:0000313" key="2">
    <source>
        <dbReference type="EMBL" id="CRG82734.1"/>
    </source>
</evidence>
<dbReference type="Proteomes" id="UP000054383">
    <property type="component" value="Unassembled WGS sequence"/>
</dbReference>
<proteinExistence type="predicted"/>
<organism evidence="2 3">
    <name type="scientific">Talaromyces islandicus</name>
    <name type="common">Penicillium islandicum</name>
    <dbReference type="NCBI Taxonomy" id="28573"/>
    <lineage>
        <taxon>Eukaryota</taxon>
        <taxon>Fungi</taxon>
        <taxon>Dikarya</taxon>
        <taxon>Ascomycota</taxon>
        <taxon>Pezizomycotina</taxon>
        <taxon>Eurotiomycetes</taxon>
        <taxon>Eurotiomycetidae</taxon>
        <taxon>Eurotiales</taxon>
        <taxon>Trichocomaceae</taxon>
        <taxon>Talaromyces</taxon>
        <taxon>Talaromyces sect. Islandici</taxon>
    </lineage>
</organism>
<accession>A0A0U1LI95</accession>
<evidence type="ECO:0008006" key="4">
    <source>
        <dbReference type="Google" id="ProtNLM"/>
    </source>
</evidence>
<dbReference type="OrthoDB" id="4139357at2759"/>
<dbReference type="EMBL" id="CVMT01000001">
    <property type="protein sequence ID" value="CRG82734.1"/>
    <property type="molecule type" value="Genomic_DNA"/>
</dbReference>
<gene>
    <name evidence="2" type="ORF">PISL3812_00079</name>
</gene>
<keyword evidence="1" id="KW-0812">Transmembrane</keyword>